<accession>A0A2B7WYG6</accession>
<evidence type="ECO:0000313" key="4">
    <source>
        <dbReference type="Proteomes" id="UP000224080"/>
    </source>
</evidence>
<gene>
    <name evidence="3" type="ORF">GX51_05041</name>
</gene>
<sequence>MSTRYSGPRLEPVSASWHSTSEGHHAALGDDGDVLSDSFYPRATTPFDHTSQLPGDDAWIAQEQPQDTFTFEPFWHAPIVEVSQTSLDSDEVYKIKVQHDYRRLDFLGKIPNFSRPFRSLSSARVTDDTHPEPQAVKEKPKSQESTQHIPLAIQERETLAADSDSEAQSLDHIRKHIYSSASDTSVMLQRHLEDHHSLMQPCGQHPPETARSAGPSPIPNDCPDDYPNGPSNLTRFPYPDNPESPPPREPPPSEGRPHNSASRTLNRLKGHFHTSQNKTSSRNSNKSRTKPQTTDKIQAPENRSTSSWSTTLKQALNYLPRRRKSQTNHDRILRDRHVNTNRSNRRSSTKESHNTGSLIRDQSPSIRSKVLTRETERSTSKPPISILSNAVSSFEKPCLPLKVATTPLTTVKEFHCTFCLFECENKAGWLAHEQRFHLEDLESFSRPSKPREDRRDEISSSGSRWSRGKSGRRLLTKSQPQSSSSSSHSQPSAQSTGGSVYSSQRNERQAATNMFWNCGFCDELLRSWEDRQTHLAEHFSNGQTMRMWDPMKSPFPWRKGSARTVDAPPYWDLQSLLTLQRPTLQDSINQIGRSPDQRATTAAPCKSCHVPHPSLDHFDLWHQPRNTYSCPQITNYVNLADFFDEDEDETGELVADWCNACEERLDRPHYFDRDVRMHHLWDFHGFGDCVGWDNCPDEGQFVLHLANTHAVNIENIKGLVRRCTSVGDDPASMVMGGDGSWDERGSCA</sequence>
<evidence type="ECO:0000313" key="3">
    <source>
        <dbReference type="EMBL" id="PGH01725.1"/>
    </source>
</evidence>
<dbReference type="Proteomes" id="UP000224080">
    <property type="component" value="Unassembled WGS sequence"/>
</dbReference>
<dbReference type="OrthoDB" id="4191915at2759"/>
<keyword evidence="4" id="KW-1185">Reference proteome</keyword>
<feature type="compositionally biased region" description="Low complexity" evidence="1">
    <location>
        <begin position="478"/>
        <end position="495"/>
    </location>
</feature>
<feature type="region of interest" description="Disordered" evidence="1">
    <location>
        <begin position="444"/>
        <end position="504"/>
    </location>
</feature>
<feature type="compositionally biased region" description="Low complexity" evidence="1">
    <location>
        <begin position="274"/>
        <end position="286"/>
    </location>
</feature>
<dbReference type="SMART" id="SM00355">
    <property type="entry name" value="ZnF_C2H2"/>
    <property type="match status" value="2"/>
</dbReference>
<feature type="compositionally biased region" description="Basic residues" evidence="1">
    <location>
        <begin position="466"/>
        <end position="475"/>
    </location>
</feature>
<feature type="region of interest" description="Disordered" evidence="1">
    <location>
        <begin position="198"/>
        <end position="383"/>
    </location>
</feature>
<name>A0A2B7WYG6_9EURO</name>
<feature type="compositionally biased region" description="Basic and acidic residues" evidence="1">
    <location>
        <begin position="125"/>
        <end position="142"/>
    </location>
</feature>
<feature type="compositionally biased region" description="Basic and acidic residues" evidence="1">
    <location>
        <begin position="327"/>
        <end position="338"/>
    </location>
</feature>
<organism evidence="3 4">
    <name type="scientific">Blastomyces parvus</name>
    <dbReference type="NCBI Taxonomy" id="2060905"/>
    <lineage>
        <taxon>Eukaryota</taxon>
        <taxon>Fungi</taxon>
        <taxon>Dikarya</taxon>
        <taxon>Ascomycota</taxon>
        <taxon>Pezizomycotina</taxon>
        <taxon>Eurotiomycetes</taxon>
        <taxon>Eurotiomycetidae</taxon>
        <taxon>Onygenales</taxon>
        <taxon>Ajellomycetaceae</taxon>
        <taxon>Blastomyces</taxon>
    </lineage>
</organism>
<feature type="compositionally biased region" description="Polar residues" evidence="1">
    <location>
        <begin position="291"/>
        <end position="314"/>
    </location>
</feature>
<dbReference type="STRING" id="2060905.A0A2B7WYG6"/>
<feature type="region of interest" description="Disordered" evidence="1">
    <location>
        <begin position="121"/>
        <end position="147"/>
    </location>
</feature>
<evidence type="ECO:0000259" key="2">
    <source>
        <dbReference type="SMART" id="SM00355"/>
    </source>
</evidence>
<reference evidence="3 4" key="1">
    <citation type="submission" date="2017-10" db="EMBL/GenBank/DDBJ databases">
        <title>Comparative genomics in systemic dimorphic fungi from Ajellomycetaceae.</title>
        <authorList>
            <person name="Munoz J.F."/>
            <person name="Mcewen J.G."/>
            <person name="Clay O.K."/>
            <person name="Cuomo C.A."/>
        </authorList>
    </citation>
    <scope>NUCLEOTIDE SEQUENCE [LARGE SCALE GENOMIC DNA]</scope>
    <source>
        <strain evidence="3 4">UAMH130</strain>
    </source>
</reference>
<dbReference type="InterPro" id="IPR013087">
    <property type="entry name" value="Znf_C2H2_type"/>
</dbReference>
<feature type="compositionally biased region" description="Basic and acidic residues" evidence="1">
    <location>
        <begin position="449"/>
        <end position="458"/>
    </location>
</feature>
<feature type="domain" description="C2H2-type" evidence="2">
    <location>
        <begin position="516"/>
        <end position="538"/>
    </location>
</feature>
<protein>
    <recommendedName>
        <fullName evidence="2">C2H2-type domain-containing protein</fullName>
    </recommendedName>
</protein>
<feature type="compositionally biased region" description="Pro residues" evidence="1">
    <location>
        <begin position="239"/>
        <end position="254"/>
    </location>
</feature>
<evidence type="ECO:0000256" key="1">
    <source>
        <dbReference type="SAM" id="MobiDB-lite"/>
    </source>
</evidence>
<dbReference type="AlphaFoldDB" id="A0A2B7WYG6"/>
<proteinExistence type="predicted"/>
<feature type="compositionally biased region" description="Polar residues" evidence="1">
    <location>
        <begin position="354"/>
        <end position="366"/>
    </location>
</feature>
<feature type="region of interest" description="Disordered" evidence="1">
    <location>
        <begin position="1"/>
        <end position="41"/>
    </location>
</feature>
<dbReference type="EMBL" id="PDNC01000068">
    <property type="protein sequence ID" value="PGH01725.1"/>
    <property type="molecule type" value="Genomic_DNA"/>
</dbReference>
<comment type="caution">
    <text evidence="3">The sequence shown here is derived from an EMBL/GenBank/DDBJ whole genome shotgun (WGS) entry which is preliminary data.</text>
</comment>
<feature type="domain" description="C2H2-type" evidence="2">
    <location>
        <begin position="414"/>
        <end position="437"/>
    </location>
</feature>